<dbReference type="AlphaFoldDB" id="A0A2P5D5N2"/>
<evidence type="ECO:0000313" key="1">
    <source>
        <dbReference type="EMBL" id="PON68566.1"/>
    </source>
</evidence>
<comment type="caution">
    <text evidence="1">The sequence shown here is derived from an EMBL/GenBank/DDBJ whole genome shotgun (WGS) entry which is preliminary data.</text>
</comment>
<feature type="non-terminal residue" evidence="1">
    <location>
        <position position="62"/>
    </location>
</feature>
<name>A0A2P5D5N2_TREOI</name>
<keyword evidence="2" id="KW-1185">Reference proteome</keyword>
<evidence type="ECO:0000313" key="2">
    <source>
        <dbReference type="Proteomes" id="UP000237000"/>
    </source>
</evidence>
<reference evidence="2" key="1">
    <citation type="submission" date="2016-06" db="EMBL/GenBank/DDBJ databases">
        <title>Parallel loss of symbiosis genes in relatives of nitrogen-fixing non-legume Parasponia.</title>
        <authorList>
            <person name="Van Velzen R."/>
            <person name="Holmer R."/>
            <person name="Bu F."/>
            <person name="Rutten L."/>
            <person name="Van Zeijl A."/>
            <person name="Liu W."/>
            <person name="Santuari L."/>
            <person name="Cao Q."/>
            <person name="Sharma T."/>
            <person name="Shen D."/>
            <person name="Roswanjaya Y."/>
            <person name="Wardhani T."/>
            <person name="Kalhor M.S."/>
            <person name="Jansen J."/>
            <person name="Van den Hoogen J."/>
            <person name="Gungor B."/>
            <person name="Hartog M."/>
            <person name="Hontelez J."/>
            <person name="Verver J."/>
            <person name="Yang W.-C."/>
            <person name="Schijlen E."/>
            <person name="Repin R."/>
            <person name="Schilthuizen M."/>
            <person name="Schranz E."/>
            <person name="Heidstra R."/>
            <person name="Miyata K."/>
            <person name="Fedorova E."/>
            <person name="Kohlen W."/>
            <person name="Bisseling T."/>
            <person name="Smit S."/>
            <person name="Geurts R."/>
        </authorList>
    </citation>
    <scope>NUCLEOTIDE SEQUENCE [LARGE SCALE GENOMIC DNA]</scope>
    <source>
        <strain evidence="2">cv. RG33-2</strain>
    </source>
</reference>
<dbReference type="InParanoid" id="A0A2P5D5N2"/>
<sequence length="62" mass="7108">MSLLDWARRGKNSSYNVTRAATEKAQKGITSLEKGRGWAHFFGLPRRVRSDRGHHNTSRPTR</sequence>
<protein>
    <submittedName>
        <fullName evidence="1">Uncharacterized protein</fullName>
    </submittedName>
</protein>
<dbReference type="EMBL" id="JXTC01000294">
    <property type="protein sequence ID" value="PON68566.1"/>
    <property type="molecule type" value="Genomic_DNA"/>
</dbReference>
<organism evidence="1 2">
    <name type="scientific">Trema orientale</name>
    <name type="common">Charcoal tree</name>
    <name type="synonym">Celtis orientalis</name>
    <dbReference type="NCBI Taxonomy" id="63057"/>
    <lineage>
        <taxon>Eukaryota</taxon>
        <taxon>Viridiplantae</taxon>
        <taxon>Streptophyta</taxon>
        <taxon>Embryophyta</taxon>
        <taxon>Tracheophyta</taxon>
        <taxon>Spermatophyta</taxon>
        <taxon>Magnoliopsida</taxon>
        <taxon>eudicotyledons</taxon>
        <taxon>Gunneridae</taxon>
        <taxon>Pentapetalae</taxon>
        <taxon>rosids</taxon>
        <taxon>fabids</taxon>
        <taxon>Rosales</taxon>
        <taxon>Cannabaceae</taxon>
        <taxon>Trema</taxon>
    </lineage>
</organism>
<accession>A0A2P5D5N2</accession>
<dbReference type="Proteomes" id="UP000237000">
    <property type="component" value="Unassembled WGS sequence"/>
</dbReference>
<proteinExistence type="predicted"/>
<gene>
    <name evidence="1" type="ORF">TorRG33x02_261670</name>
</gene>